<dbReference type="STRING" id="2138.SMSRO_v1c07150"/>
<keyword evidence="2" id="KW-1185">Reference proteome</keyword>
<gene>
    <name evidence="1" type="ORF">SMSRO_SF007460</name>
</gene>
<name>A0A2P6FBV7_9MOLU</name>
<reference evidence="1 2" key="1">
    <citation type="journal article" date="2015" name="MBio">
        <title>Genome sequence of the Drosophila melanogaster male-killing Spiroplasma strain MSRO endosymbiont.</title>
        <authorList>
            <person name="Paredes J.C."/>
            <person name="Herren J.K."/>
            <person name="Schupfer F."/>
            <person name="Marin R."/>
            <person name="Claverol S."/>
            <person name="Kuo C.H."/>
            <person name="Lemaitre B."/>
            <person name="Beven L."/>
        </authorList>
    </citation>
    <scope>NUCLEOTIDE SEQUENCE [LARGE SCALE GENOMIC DNA]</scope>
    <source>
        <strain evidence="1 2">MSRO</strain>
    </source>
</reference>
<evidence type="ECO:0000313" key="1">
    <source>
        <dbReference type="EMBL" id="PQM30953.1"/>
    </source>
</evidence>
<proteinExistence type="predicted"/>
<dbReference type="AlphaFoldDB" id="A0A2P6FBV7"/>
<comment type="caution">
    <text evidence="1">The sequence shown here is derived from an EMBL/GenBank/DDBJ whole genome shotgun (WGS) entry which is preliminary data.</text>
</comment>
<accession>A0A2P6FBV7</accession>
<sequence length="373" mass="41894">MLNLNFKKLDQKMPFTISFLISNDIQKISKLVNGTIEEVTKVLVNYFKNYVNVVVDKTNEFKSIYDNFQVNYVGDVKSLDDIFVTKLRQNIRDDKTISLQLKEGIAFDDTGYKRLMKVVSSTITAENSGQIPKNLDLGNYQPALWAGEGVNPPGLTTENFVKAYKESLPVFNVDKENMMLAKLNVNLNYISVYGLPLSGALMINNQIYESNILISSQGLTTKLTNFGKIIVAFHNYYNIDIRKRKGESTWNNVISNSSFFHVKDALSDLKDNISSKNKILKKLLANFKKSEIAQGLVDLNLFNIYNLIDDTSTRVGTSGYTKGKIIFDVSNGSFCLAFSFGITRMDSIFYGAYGANNGQASNHLWNAGLLIDQ</sequence>
<evidence type="ECO:0000313" key="2">
    <source>
        <dbReference type="Proteomes" id="UP000031565"/>
    </source>
</evidence>
<organism evidence="1 2">
    <name type="scientific">Spiroplasma poulsonii</name>
    <dbReference type="NCBI Taxonomy" id="2138"/>
    <lineage>
        <taxon>Bacteria</taxon>
        <taxon>Bacillati</taxon>
        <taxon>Mycoplasmatota</taxon>
        <taxon>Mollicutes</taxon>
        <taxon>Entomoplasmatales</taxon>
        <taxon>Spiroplasmataceae</taxon>
        <taxon>Spiroplasma</taxon>
    </lineage>
</organism>
<dbReference type="EMBL" id="JTLV02000001">
    <property type="protein sequence ID" value="PQM30953.1"/>
    <property type="molecule type" value="Genomic_DNA"/>
</dbReference>
<dbReference type="Proteomes" id="UP000031565">
    <property type="component" value="Unassembled WGS sequence"/>
</dbReference>
<protein>
    <submittedName>
        <fullName evidence="1">Uncharacterized protein</fullName>
    </submittedName>
</protein>